<dbReference type="InterPro" id="IPR002110">
    <property type="entry name" value="Ankyrin_rpt"/>
</dbReference>
<dbReference type="InterPro" id="IPR036770">
    <property type="entry name" value="Ankyrin_rpt-contain_sf"/>
</dbReference>
<dbReference type="SUPFAM" id="SSF74924">
    <property type="entry name" value="Cap-Gly domain"/>
    <property type="match status" value="2"/>
</dbReference>
<dbReference type="Gene3D" id="2.30.30.190">
    <property type="entry name" value="CAP Gly-rich-like domain"/>
    <property type="match status" value="2"/>
</dbReference>
<dbReference type="EMBL" id="CAXAMN010024661">
    <property type="protein sequence ID" value="CAK9088529.1"/>
    <property type="molecule type" value="Genomic_DNA"/>
</dbReference>
<evidence type="ECO:0000256" key="4">
    <source>
        <dbReference type="SAM" id="MobiDB-lite"/>
    </source>
</evidence>
<keyword evidence="2 3" id="KW-0040">ANK repeat</keyword>
<dbReference type="Pfam" id="PF13637">
    <property type="entry name" value="Ank_4"/>
    <property type="match status" value="1"/>
</dbReference>
<feature type="region of interest" description="Disordered" evidence="4">
    <location>
        <begin position="2716"/>
        <end position="2748"/>
    </location>
</feature>
<feature type="compositionally biased region" description="Basic and acidic residues" evidence="4">
    <location>
        <begin position="2727"/>
        <end position="2741"/>
    </location>
</feature>
<dbReference type="PROSITE" id="PS50222">
    <property type="entry name" value="EF_HAND_2"/>
    <property type="match status" value="1"/>
</dbReference>
<gene>
    <name evidence="6" type="ORF">CCMP2556_LOCUS42679</name>
</gene>
<dbReference type="Gene3D" id="3.90.176.10">
    <property type="entry name" value="Toxin ADP-ribosyltransferase, Chain A, domain 1"/>
    <property type="match status" value="1"/>
</dbReference>
<evidence type="ECO:0000256" key="2">
    <source>
        <dbReference type="ARBA" id="ARBA00023043"/>
    </source>
</evidence>
<reference evidence="6 7" key="1">
    <citation type="submission" date="2024-02" db="EMBL/GenBank/DDBJ databases">
        <authorList>
            <person name="Chen Y."/>
            <person name="Shah S."/>
            <person name="Dougan E. K."/>
            <person name="Thang M."/>
            <person name="Chan C."/>
        </authorList>
    </citation>
    <scope>NUCLEOTIDE SEQUENCE [LARGE SCALE GENOMIC DNA]</scope>
</reference>
<dbReference type="InterPro" id="IPR013766">
    <property type="entry name" value="Thioredoxin_domain"/>
</dbReference>
<evidence type="ECO:0000313" key="6">
    <source>
        <dbReference type="EMBL" id="CAK9088529.1"/>
    </source>
</evidence>
<feature type="repeat" description="ANK" evidence="3">
    <location>
        <begin position="2452"/>
        <end position="2484"/>
    </location>
</feature>
<organism evidence="6 7">
    <name type="scientific">Durusdinium trenchii</name>
    <dbReference type="NCBI Taxonomy" id="1381693"/>
    <lineage>
        <taxon>Eukaryota</taxon>
        <taxon>Sar</taxon>
        <taxon>Alveolata</taxon>
        <taxon>Dinophyceae</taxon>
        <taxon>Suessiales</taxon>
        <taxon>Symbiodiniaceae</taxon>
        <taxon>Durusdinium</taxon>
    </lineage>
</organism>
<evidence type="ECO:0000256" key="3">
    <source>
        <dbReference type="PROSITE-ProRule" id="PRU00023"/>
    </source>
</evidence>
<dbReference type="InterPro" id="IPR002048">
    <property type="entry name" value="EF_hand_dom"/>
</dbReference>
<feature type="repeat" description="ANK" evidence="3">
    <location>
        <begin position="2304"/>
        <end position="2336"/>
    </location>
</feature>
<dbReference type="Gene3D" id="3.40.30.10">
    <property type="entry name" value="Glutaredoxin"/>
    <property type="match status" value="1"/>
</dbReference>
<feature type="region of interest" description="Disordered" evidence="4">
    <location>
        <begin position="3815"/>
        <end position="3835"/>
    </location>
</feature>
<accession>A0ABP0QJW7</accession>
<evidence type="ECO:0000313" key="7">
    <source>
        <dbReference type="Proteomes" id="UP001642484"/>
    </source>
</evidence>
<feature type="compositionally biased region" description="Polar residues" evidence="4">
    <location>
        <begin position="3817"/>
        <end position="3835"/>
    </location>
</feature>
<dbReference type="PROSITE" id="PS50088">
    <property type="entry name" value="ANK_REPEAT"/>
    <property type="match status" value="7"/>
</dbReference>
<feature type="repeat" description="ANK" evidence="3">
    <location>
        <begin position="2269"/>
        <end position="2301"/>
    </location>
</feature>
<feature type="repeat" description="ANK" evidence="3">
    <location>
        <begin position="2202"/>
        <end position="2236"/>
    </location>
</feature>
<protein>
    <recommendedName>
        <fullName evidence="5">EF-hand domain-containing protein</fullName>
    </recommendedName>
</protein>
<name>A0ABP0QJW7_9DINO</name>
<dbReference type="Proteomes" id="UP001642484">
    <property type="component" value="Unassembled WGS sequence"/>
</dbReference>
<feature type="compositionally biased region" description="Basic and acidic residues" evidence="4">
    <location>
        <begin position="4542"/>
        <end position="4555"/>
    </location>
</feature>
<dbReference type="Gene3D" id="1.25.40.20">
    <property type="entry name" value="Ankyrin repeat-containing domain"/>
    <property type="match status" value="5"/>
</dbReference>
<dbReference type="InterPro" id="IPR011992">
    <property type="entry name" value="EF-hand-dom_pair"/>
</dbReference>
<feature type="compositionally biased region" description="Basic and acidic residues" evidence="4">
    <location>
        <begin position="196"/>
        <end position="206"/>
    </location>
</feature>
<proteinExistence type="predicted"/>
<dbReference type="Pfam" id="PF12796">
    <property type="entry name" value="Ank_2"/>
    <property type="match status" value="3"/>
</dbReference>
<dbReference type="SMART" id="SM00248">
    <property type="entry name" value="ANK"/>
    <property type="match status" value="17"/>
</dbReference>
<dbReference type="InterPro" id="IPR000938">
    <property type="entry name" value="CAP-Gly_domain"/>
</dbReference>
<keyword evidence="7" id="KW-1185">Reference proteome</keyword>
<feature type="domain" description="EF-hand" evidence="5">
    <location>
        <begin position="2643"/>
        <end position="2678"/>
    </location>
</feature>
<evidence type="ECO:0000256" key="1">
    <source>
        <dbReference type="ARBA" id="ARBA00022737"/>
    </source>
</evidence>
<feature type="region of interest" description="Disordered" evidence="4">
    <location>
        <begin position="164"/>
        <end position="206"/>
    </location>
</feature>
<dbReference type="SMART" id="SM01052">
    <property type="entry name" value="CAP_GLY"/>
    <property type="match status" value="2"/>
</dbReference>
<feature type="repeat" description="ANK" evidence="3">
    <location>
        <begin position="2415"/>
        <end position="2435"/>
    </location>
</feature>
<dbReference type="PANTHER" id="PTHR24173">
    <property type="entry name" value="ANKYRIN REPEAT CONTAINING"/>
    <property type="match status" value="1"/>
</dbReference>
<feature type="repeat" description="ANK" evidence="3">
    <location>
        <begin position="933"/>
        <end position="965"/>
    </location>
</feature>
<keyword evidence="1" id="KW-0677">Repeat</keyword>
<sequence>MAVATQQGEVLQLDLGAGVFLSGCMTATDIVQKCDISFSCTGRPDVDSWVGQVSSQAMEGNLRHAAQDIGAWSAKRIRNPSSLRLPSIFLQRAVRWSSNKISAPQTEALSFRQFSPDAPSDVEMKASRKVYFEITLEERDSLKSVAWIPVSQPGHPHAVSLAATATKKAQLDQKTPPQRRRRKASNSSAEDSVPDSSDKSDKEEELTGRADVEFDVTCVRFSQGDVLGCLYNTKAGQASLSLNGKRLEEKDMKEAKGHHFPELVLHGGRSICINWGQAPFAFGSSEFCPLLTALCRHQGRQWRAEHPHADHLSAELGEGIPIHLQPHIESDIVDPERFYISLGDVILSLEETDAWLRHEWGWSPKSCFVCHEEDLEATENLEDVELLEDLTDVSADARAEDSDGEKQGKVIFSLRHHTLWKIVAGKLSRLSDLSLAGGGRHAIQTSDEAGAREVHKLMPTQEEQLRKLQLLAQRAGLRFQSTGEDPALAPIHARTCGVKVQRNHWHVLTISADLPFSMVFWLDGERILEIEPGYPSLRSKGPFSLVTQNGLSFFGMKGLCSSSQKKWMLGGRIREARIALGHLPSRAEILQVHQPRGVWLRRHSECERQGRQTRNSSTARTCWKCKTDKPKSGVAPPQNPDPKTGLLTLVADEFDKLVLDSDHSVFVDCTADWCGPSVQIKPLLYQLANLTKKLGSSSEDRIVVAMMDTDENEANPEYFPEPYIPNMKLFVKGENKRCPVKFDGERTLKGMLRFIEENTGVKDFVKALSEGYPAYKEKHDIDNQLGRLQKAVEVFFSTPRPQRCTVMACEVYQAAARFLLSGELEKVNSGPSAGSCDQVVKDALAAMIKLIDSTLEASQPEAPIPLILETLIQKSAPTSTSQVSLDIKQDRMDDRAIARHWKYMEEAIMTGKDLAGRVRGLLEGGYPIDGGPYGYSGFWLAAAYGKLDAAKFLFDHGANMHLRGSRERLLPIEVASYMGYSELVQWLLDSGAFPRKALHFAAKGGNLGIIEWVLKKEPKQEALSPFINSPACICCGWTPLSLAIAFHQLAVSRVLASALLASEGSREDLAKALPPRVCELCRVDFGSTVLHLLAAQGGCCEDLVALLLREFPLLNTMKDDLNQTPFDVAAPKLKPKFNEAFLGCLKSVRQSLLSTPGRIPLDQLQRHVTEKWAEASKSDDDWAKVATILHKSNDLCSAAAKELKKDIAFPDLKHIEKELLIDTGIQVWCQECSSEEISAAKEDLMTQAQDAEKRIRKVLTCDLGHDPEQAAAQQGGKLEFSFEDSSNISCQGCACFATDDARSLSGKASNIEQLKGTMDILTVVFDLDNCLSVKVMLMKLTSAEGIKLLAARNNFYIPNALGLRELICFLEELSVVVAPPGQELMRSSKGDLEGKADSLHDRDPDGWSAFLLAAQLNDTAAVEWMLKEDKTIALKPNQTGQTAMLWATFWKSKEMLQLFNRYCPLQLTRADKEGLARLKEVQERAYQTDDLVALSLLQVDANDFEAANGTAHSEQAGTSLRRRMVDGVAASITRAKVFVSKAGILGLSLEFPGDQVKEYPTNAHEALQNQAGEWKLLHLESKHIVKIRSWDSTDSSEPSALCARLEITALRPGGVPEVFSFPSKCVNNPSFEYPAEGTLQDSQIVDLQFDGKGSCLDVTVAPNPQASLKGLNSLFVSPSATGTLHGKGSLEQFLLETLLPHWEKEWKKLWPKPAKKDLLEWSDGNSMKGLVEAAKFFVLKAIAEGSPATPQTIFALHVHALSSRIPRDCQRALSSKDSPLRHLWAPYAQHISTALKACPLYWGYVFRTETFLCDGEAPCVAEYLRQHRINVGSEISWPGFASGTSSSQVARNLLLGHDIGERPDKNAGIVFKIIEARAVSVAPFSKFPEEAEVIFEPGSKFEVKGFYKLTDFILEDGGSALDWQEWKVSFDVIKQPQLKLEAAGKERDLVVLLQQVPAEVPPTTGFVGGKCIRPTELRGIRLSTLERIWREEIETHADPGHDKTKCWTMHEVVEHIIKKKTAKREVSYSELLEENKVEYFVTHWWGQEFRHLVQALKQFAKGLGDGTSDPAFWICSFATNQHEVERGISLAFGPFNLALKACKRVVMVCDDDFATFSRAWCLYEAMRPEGWAGHSAQLSFQLEMAQYEARRVSWHGRQDLHSKAQSCDTMKLQQHLRQMGLAAAEGSSAEDDGCALDVRDDRGRTPLHYAVRYNPKADEVVELLLRSRADTVAKDDHLVQPLHWAAAAGHYVAVERLSSDKSIVAKDDMGLTPLHWAALNGRSQIVEYLIHQRATIDAPAQGALGRTPLLLAAAAGEEEVVIKLLDHQAKLTTAKNGSSLLHEAAKHGAANVLKRSLQSFSPEDLNRATPEGLLPALHLLCMYGAGASDEGGPSRLEALRLLLEHRADLEARDSQGRTPLHRAASAGASELLELLCVQLLEAKCSLDPVATDGTTPLQVAACCNHHLVVSCLIQRGAEVNKQNKEDRSRTALHMAAEVKAYEAAKTLLNHGADHALQDTHQTDAQTVAKEAGYDLLALLRQKFQALALPKQMECPTNVGGHAATHSFLNISDARLEEIFERFKEVSGEMKVRHLDDAMRVARMNPQDFEVRRILEDLGNPDSFSLTSFKHTMKDALAEWSSRDQVQELLQCFRVFDRQGTGVLSRQSIHKIMGMGNPSFSEGQLEDMLQKVHGTSPSGAVQYLDLALFLLGPEEEVQEEVQEVEEVPEQKDKGHSEEKKDLPTSSGGWVATWRTSLDAPDPAGPRADEYEVTLDQTNGSRMGIDWLAGGKMLIVQGIDSGGLVEEWNEMMPELEVKENHLIVEANGVRGSAQMIEECMKDQELHLRVLRVDDDDPWSNKDYVLAQVARNVSFLEQASVELRDDPDVILAAVLRDPFDALRFASERLRTEAGYVEELVRRSKAAWLVQLPGLEHFRADLDFVERCEKVAGTGLVFTYYESSTCFLSMRKAFKATGASVPGGIAYDAVMAKLEEEGEGGSATVWFGDEPVFGVNADDGKWRHPPDDCGRDQKEVPAEAERTGMWNCKVEGRKGDAMPIAGRKYNCWCCHWLRKVREAHEKGAVICCAISNIYNADWVQRHGAGSSELSDEQAAKFKQTIPEVFKNGKPDGWGKGRIHVSSGHDYAREAPIHPRTELPLGEGCRWERWALDGQNFAVFAFFMWNACTAAAAAILWGQSRRVVGWMEHLVKQLRGIVRYVGKTQFAEGVWFGIELDEKAASKPQKGKLKPDAHESPPPRLALAGPGHVPDPWQLRGRATFEVGDVAWIGQLRGMVRYVGKTQFAEGVWFGIELDEKAASKPQKGKLKPDARESLPVPAVRKRNQAYLAAKAPMKVFIVCEESSPKGKPTAGSASSLQSVQSEFESAIKQDRPPRRRLILAAVNDGLGVNVEFQVGARPKTTLLGHICLQAQHLQGELDLTLTASLLRAKADPNRLLVVDGVEAPIATTLLCLEIHDAQAMARPLDELLLLGLGEAGAQGEKVCHHHGPSSESPWVLVLQSAEQLWDKHVEALTKFKADIDVRFHSGDAVASALGHQILANKVHGCKTLLKCRARPDSYVEQSGKEERLVAVALAAEKQVALGMVRLLLDRKPDMQAMIQFEGASMTVETALKNLAAKDSDWLNLAARVQLTLDDEKSDKNAEVVVAEKASDKRVFRVTQLIKSEGEETLAELKALDGGGEHLEKPIPLSKLIALEPPSAHESSFAANKDYAFWDLHQGKVHKSMNVIGGSVNVGTSRSGRDRVIEVPKGTQLEFEPPPHLQYPSRPQYTAIIEFQMKPFEGITALLHTSAELGEAELVVEGSTSESGSPQPTLKLRSSGSQETALSAPLSWNSWRRIVVTRSADGLASLMVNGEEVLPVYPKANDSSGVQEAIVEASLGTLQSAFRVFGSKHAQESSKGSSLRFVLLCREALGASAVQILLRKTKQLMKSIQQQPLVLQELKLMKKQAHPIFLDASFLGCFCDGFTKADSQPKEVVQSHRLILFMFETLIKESQMTKGPDVGVPLELLQLTYEHLERSSKLFAKFDQLWESSDKKEQVPLVKNFLKLLNELRSSLAEKGSDFGPLIIPFGLHSVEMTRQDRREEEERTETRGKQFVLLILEKPDDTYRLTVVNPGQGREFHKSSVQGHPKVKYQTAMVLEGLSREKAEDDAFWLTLFAAVPIAGPRSAWHLLYDLFLPFLLGAKGGTKMLEDALLSSRDTDWRTPQHGGGCWKVIMHGIRQLLRSNSVSVANAKLLQWRLRQQFLQLALKDVDAAPRLSHGQRTCLRMAASQLGLAAVKLSVQMPDTDGSGFLKEAKQLVEKTEEALAAKPVLHSGELPLAELQPSALTARAHEQTTAHPNWDYFIGPRPNPWQSLSVPAQIPLDLLALRERVETVEEAIHALYTAKDVCRTLSGMREAGRCKFGHLLIVNVLQQLFTEIVPTPLGPASSHKDAIWSCHRDFNSPHEYLTRPMVSDLQQSLLELCSQFAAAAFSIHTVRVNKADSDTDAEVQRAHPSRTFDSTILCIFGAIAALSDRLARMIPQDHQSDWQDKARKSEESSSGLPPVPLSRVTQTLVGTEDSPGFAILIDTFVAQSETIEVAIPALHMSRSAVINYFEEVAESMDLQGDPARILFDWEDGNWQMFSYAHYGTSVFCRTLAASYLPAEKLLTGEEPHLMAHFPDFRAFRDVIFWFKYALCTDLTVFPQGSFSPHTASLRWEFEGGRYKVSGLCQTLLGGDKQVIPSVDGRRWPSSAAASNHTHSPVQREDDLLYMRSWLLAF</sequence>
<dbReference type="InterPro" id="IPR036249">
    <property type="entry name" value="Thioredoxin-like_sf"/>
</dbReference>
<evidence type="ECO:0000259" key="5">
    <source>
        <dbReference type="PROSITE" id="PS50222"/>
    </source>
</evidence>
<dbReference type="InterPro" id="IPR036859">
    <property type="entry name" value="CAP-Gly_dom_sf"/>
</dbReference>
<feature type="compositionally biased region" description="Acidic residues" evidence="4">
    <location>
        <begin position="2716"/>
        <end position="2726"/>
    </location>
</feature>
<dbReference type="PRINTS" id="PR01415">
    <property type="entry name" value="ANKYRIN"/>
</dbReference>
<feature type="region of interest" description="Disordered" evidence="4">
    <location>
        <begin position="4541"/>
        <end position="4564"/>
    </location>
</feature>
<dbReference type="Pfam" id="PF01302">
    <property type="entry name" value="CAP_GLY"/>
    <property type="match status" value="2"/>
</dbReference>
<dbReference type="Gene3D" id="2.60.120.920">
    <property type="match status" value="1"/>
</dbReference>
<comment type="caution">
    <text evidence="6">The sequence shown here is derived from an EMBL/GenBank/DDBJ whole genome shotgun (WGS) entry which is preliminary data.</text>
</comment>
<dbReference type="Pfam" id="PF00085">
    <property type="entry name" value="Thioredoxin"/>
    <property type="match status" value="1"/>
</dbReference>
<dbReference type="PROSITE" id="PS50297">
    <property type="entry name" value="ANK_REP_REGION"/>
    <property type="match status" value="6"/>
</dbReference>
<dbReference type="SUPFAM" id="SSF56399">
    <property type="entry name" value="ADP-ribosylation"/>
    <property type="match status" value="1"/>
</dbReference>
<dbReference type="Gene3D" id="1.10.238.10">
    <property type="entry name" value="EF-hand"/>
    <property type="match status" value="1"/>
</dbReference>
<feature type="repeat" description="ANK" evidence="3">
    <location>
        <begin position="2487"/>
        <end position="2519"/>
    </location>
</feature>
<dbReference type="Pfam" id="PF00023">
    <property type="entry name" value="Ank"/>
    <property type="match status" value="1"/>
</dbReference>
<dbReference type="InterPro" id="IPR043136">
    <property type="entry name" value="B30.2/SPRY_sf"/>
</dbReference>
<dbReference type="SUPFAM" id="SSF47473">
    <property type="entry name" value="EF-hand"/>
    <property type="match status" value="1"/>
</dbReference>
<dbReference type="SUPFAM" id="SSF52833">
    <property type="entry name" value="Thioredoxin-like"/>
    <property type="match status" value="1"/>
</dbReference>
<dbReference type="SUPFAM" id="SSF48403">
    <property type="entry name" value="Ankyrin repeat"/>
    <property type="match status" value="3"/>
</dbReference>
<dbReference type="PANTHER" id="PTHR24173:SF74">
    <property type="entry name" value="ANKYRIN REPEAT DOMAIN-CONTAINING PROTEIN 16"/>
    <property type="match status" value="1"/>
</dbReference>